<protein>
    <submittedName>
        <fullName evidence="1">Uncharacterized protein</fullName>
    </submittedName>
</protein>
<proteinExistence type="predicted"/>
<dbReference type="EMBL" id="CALNXK010000096">
    <property type="protein sequence ID" value="CAH3153412.1"/>
    <property type="molecule type" value="Genomic_DNA"/>
</dbReference>
<evidence type="ECO:0000313" key="1">
    <source>
        <dbReference type="EMBL" id="CAH3153412.1"/>
    </source>
</evidence>
<reference evidence="1 2" key="1">
    <citation type="submission" date="2022-05" db="EMBL/GenBank/DDBJ databases">
        <authorList>
            <consortium name="Genoscope - CEA"/>
            <person name="William W."/>
        </authorList>
    </citation>
    <scope>NUCLEOTIDE SEQUENCE [LARGE SCALE GENOMIC DNA]</scope>
</reference>
<name>A0ABN8PYB6_9CNID</name>
<organism evidence="1 2">
    <name type="scientific">Porites lobata</name>
    <dbReference type="NCBI Taxonomy" id="104759"/>
    <lineage>
        <taxon>Eukaryota</taxon>
        <taxon>Metazoa</taxon>
        <taxon>Cnidaria</taxon>
        <taxon>Anthozoa</taxon>
        <taxon>Hexacorallia</taxon>
        <taxon>Scleractinia</taxon>
        <taxon>Fungiina</taxon>
        <taxon>Poritidae</taxon>
        <taxon>Porites</taxon>
    </lineage>
</organism>
<dbReference type="Proteomes" id="UP001159405">
    <property type="component" value="Unassembled WGS sequence"/>
</dbReference>
<comment type="caution">
    <text evidence="1">The sequence shown here is derived from an EMBL/GenBank/DDBJ whole genome shotgun (WGS) entry which is preliminary data.</text>
</comment>
<feature type="non-terminal residue" evidence="1">
    <location>
        <position position="1"/>
    </location>
</feature>
<sequence>LYQRIVSAALVVHFLGIWNNFVVREPRLSLKKNFISRETYQDTIISCHFAVMLISYMGDHFADVDCRLDLTGSDNVESFWSDNGQWVGNHHNYHYGELQSNISHMIRLEQIKTDPDAPDFAKPHPKQECIWNSQYPPEEFAASLTDYPAHEAQVDAWKEGIHLARKLAVEVGMGGGYCPDSVDDNGDSWFYKPFKYTGNWMLSVDEEEVNDEDELFTTDETDIDTPETRLSEDARLLCEDQALGQMTIPTFNENFPNADVSAEGVPKSPISSCVTVPGQNQTIYKSTLVAQLNQDPNLSHDRLARVRQRQEYQTVEERAPTNTSMVSLFDDYAVLDRSKSGYLVGNLVRLSHKGTRGSQDYKRPVSYSDDRGKDITAYLQIYPKLDVPGLKFSLQSTLQIVPFSDVMCHVNLRATENEIDSLELSADEHSALLVAVGRLLSSSRRTRCRPPTGTATSVENVDAANTTVVRPSEQEGESERRRSSRVRTVLWYDEG</sequence>
<evidence type="ECO:0000313" key="2">
    <source>
        <dbReference type="Proteomes" id="UP001159405"/>
    </source>
</evidence>
<gene>
    <name evidence="1" type="ORF">PLOB_00049574</name>
</gene>
<accession>A0ABN8PYB6</accession>
<keyword evidence="2" id="KW-1185">Reference proteome</keyword>